<evidence type="ECO:0000313" key="2">
    <source>
        <dbReference type="EMBL" id="ETO19411.1"/>
    </source>
</evidence>
<organism evidence="2 3">
    <name type="scientific">Reticulomyxa filosa</name>
    <dbReference type="NCBI Taxonomy" id="46433"/>
    <lineage>
        <taxon>Eukaryota</taxon>
        <taxon>Sar</taxon>
        <taxon>Rhizaria</taxon>
        <taxon>Retaria</taxon>
        <taxon>Foraminifera</taxon>
        <taxon>Monothalamids</taxon>
        <taxon>Reticulomyxidae</taxon>
        <taxon>Reticulomyxa</taxon>
    </lineage>
</organism>
<comment type="caution">
    <text evidence="2">The sequence shown here is derived from an EMBL/GenBank/DDBJ whole genome shotgun (WGS) entry which is preliminary data.</text>
</comment>
<dbReference type="EMBL" id="ASPP01013689">
    <property type="protein sequence ID" value="ETO19411.1"/>
    <property type="molecule type" value="Genomic_DNA"/>
</dbReference>
<dbReference type="Proteomes" id="UP000023152">
    <property type="component" value="Unassembled WGS sequence"/>
</dbReference>
<feature type="compositionally biased region" description="Basic residues" evidence="1">
    <location>
        <begin position="55"/>
        <end position="79"/>
    </location>
</feature>
<dbReference type="AlphaFoldDB" id="X6N049"/>
<sequence length="305" mass="35411">MMKKVVPEIKSSQCQEVFDCLDKEKTKKLNCVDLIKNDSDSHLRRVLHEVLGSSVHHKSHRKHSGKHHHHHHHDKKKKHSDPGLYNDDKNPKEEKRKTRVSETVLSKLRNEKINADNDAVIDPSEYFRTEPIASSNPKDTATPAPGPEKTDHEPKKEDTITQSLLQDNLLLKQKMMRVTQKIPFIVCKLHYCAISFFPPFFFFFPHFFFFLSSFFLDDTGGEQKHNVRHEYEKQIEGEGGEIHSHVPIELSKTPDMQLQTPAKQPKFKKSLFVIILFYVTKNINVHISLNKLVEFFGTKKKGKIT</sequence>
<reference evidence="2 3" key="1">
    <citation type="journal article" date="2013" name="Curr. Biol.">
        <title>The Genome of the Foraminiferan Reticulomyxa filosa.</title>
        <authorList>
            <person name="Glockner G."/>
            <person name="Hulsmann N."/>
            <person name="Schleicher M."/>
            <person name="Noegel A.A."/>
            <person name="Eichinger L."/>
            <person name="Gallinger C."/>
            <person name="Pawlowski J."/>
            <person name="Sierra R."/>
            <person name="Euteneuer U."/>
            <person name="Pillet L."/>
            <person name="Moustafa A."/>
            <person name="Platzer M."/>
            <person name="Groth M."/>
            <person name="Szafranski K."/>
            <person name="Schliwa M."/>
        </authorList>
    </citation>
    <scope>NUCLEOTIDE SEQUENCE [LARGE SCALE GENOMIC DNA]</scope>
</reference>
<feature type="compositionally biased region" description="Basic and acidic residues" evidence="1">
    <location>
        <begin position="86"/>
        <end position="100"/>
    </location>
</feature>
<keyword evidence="3" id="KW-1185">Reference proteome</keyword>
<evidence type="ECO:0000313" key="3">
    <source>
        <dbReference type="Proteomes" id="UP000023152"/>
    </source>
</evidence>
<name>X6N049_RETFI</name>
<feature type="region of interest" description="Disordered" evidence="1">
    <location>
        <begin position="128"/>
        <end position="158"/>
    </location>
</feature>
<proteinExistence type="predicted"/>
<accession>X6N049</accession>
<protein>
    <submittedName>
        <fullName evidence="2">Uncharacterized protein</fullName>
    </submittedName>
</protein>
<gene>
    <name evidence="2" type="ORF">RFI_17823</name>
</gene>
<feature type="compositionally biased region" description="Basic and acidic residues" evidence="1">
    <location>
        <begin position="148"/>
        <end position="158"/>
    </location>
</feature>
<feature type="region of interest" description="Disordered" evidence="1">
    <location>
        <begin position="53"/>
        <end position="103"/>
    </location>
</feature>
<evidence type="ECO:0000256" key="1">
    <source>
        <dbReference type="SAM" id="MobiDB-lite"/>
    </source>
</evidence>